<dbReference type="AlphaFoldDB" id="A0A1I7RMT7"/>
<dbReference type="Proteomes" id="UP000582659">
    <property type="component" value="Unassembled WGS sequence"/>
</dbReference>
<keyword evidence="10" id="KW-1185">Reference proteome</keyword>
<keyword evidence="3 6" id="KW-1133">Transmembrane helix</keyword>
<dbReference type="EMBL" id="CAJFDI010000005">
    <property type="protein sequence ID" value="CAD5232687.1"/>
    <property type="molecule type" value="Genomic_DNA"/>
</dbReference>
<organism evidence="9 11">
    <name type="scientific">Bursaphelenchus xylophilus</name>
    <name type="common">Pinewood nematode worm</name>
    <name type="synonym">Aphelenchoides xylophilus</name>
    <dbReference type="NCBI Taxonomy" id="6326"/>
    <lineage>
        <taxon>Eukaryota</taxon>
        <taxon>Metazoa</taxon>
        <taxon>Ecdysozoa</taxon>
        <taxon>Nematoda</taxon>
        <taxon>Chromadorea</taxon>
        <taxon>Rhabditida</taxon>
        <taxon>Tylenchina</taxon>
        <taxon>Tylenchomorpha</taxon>
        <taxon>Aphelenchoidea</taxon>
        <taxon>Aphelenchoididae</taxon>
        <taxon>Bursaphelenchus</taxon>
    </lineage>
</organism>
<dbReference type="WBParaSite" id="BXY_0202300.1">
    <property type="protein sequence ID" value="BXY_0202300.1"/>
    <property type="gene ID" value="BXY_0202300"/>
</dbReference>
<keyword evidence="2 6" id="KW-0812">Transmembrane</keyword>
<gene>
    <name evidence="8" type="ORF">BXYJ_LOCUS12778</name>
</gene>
<sequence length="528" mass="61299">MHLFRTNDSITRSCQLNTTDYTDAFRVALVGIVGSSVATISFVENLLLFYVFSTSRKLRRQNYANPVLLAFFDSVVSICYMLTICVPVIGYTVHSERVIRIWANYMRVTYVIKHFALNVSNFLLVVASLERYLANGPILKQSFQKRLLVLIVGNKPLVIFMIFLLAFVFKATLYFETDLLELDCHPIERIHPIWLDEMELGSTFNWAAWRFWMRKVFTIILPFIVLAFCNAHIVLHLRRKRRKSEKQHFTHPPPTIGVTVTRYPLKKFMRNSQRTISQTDSGKSFKSRGSYIMRQRYSEKRGVRVATRTLVMVVGCYLISNSVSTILNIWEYFDSLFFRYDHYYFYLVASDLAALLTICGCALRLPIYVINDKRIRNALYRAFLRLRFCCRKPDLKDFDHGNLEKWSIVIVSNSLRSNVTGIPITQERKSLDQLALLVQNRRKFLVQMTVNLGAKGMHLEDGSLDYTTFLTDIVEEQLELTGDSRRLLDTPFENAVTDIVVPVSSRSSYRSKRKSSNKEEKVDEKLMG</sequence>
<dbReference type="SUPFAM" id="SSF81321">
    <property type="entry name" value="Family A G protein-coupled receptor-like"/>
    <property type="match status" value="1"/>
</dbReference>
<evidence type="ECO:0000313" key="9">
    <source>
        <dbReference type="Proteomes" id="UP000095284"/>
    </source>
</evidence>
<reference evidence="8" key="2">
    <citation type="submission" date="2020-09" db="EMBL/GenBank/DDBJ databases">
        <authorList>
            <person name="Kikuchi T."/>
        </authorList>
    </citation>
    <scope>NUCLEOTIDE SEQUENCE</scope>
    <source>
        <strain evidence="8">Ka4C1</strain>
    </source>
</reference>
<accession>A0A1I7RMT7</accession>
<dbReference type="OrthoDB" id="5787203at2759"/>
<evidence type="ECO:0000256" key="1">
    <source>
        <dbReference type="ARBA" id="ARBA00004370"/>
    </source>
</evidence>
<feature type="transmembrane region" description="Helical" evidence="6">
    <location>
        <begin position="27"/>
        <end position="51"/>
    </location>
</feature>
<dbReference type="PROSITE" id="PS50262">
    <property type="entry name" value="G_PROTEIN_RECEP_F1_2"/>
    <property type="match status" value="1"/>
</dbReference>
<comment type="subcellular location">
    <subcellularLocation>
        <location evidence="1">Membrane</location>
    </subcellularLocation>
</comment>
<dbReference type="GO" id="GO:0004930">
    <property type="term" value="F:G protein-coupled receptor activity"/>
    <property type="evidence" value="ECO:0007669"/>
    <property type="project" value="InterPro"/>
</dbReference>
<feature type="transmembrane region" description="Helical" evidence="6">
    <location>
        <begin position="147"/>
        <end position="169"/>
    </location>
</feature>
<feature type="transmembrane region" description="Helical" evidence="6">
    <location>
        <begin position="63"/>
        <end position="90"/>
    </location>
</feature>
<evidence type="ECO:0000313" key="10">
    <source>
        <dbReference type="Proteomes" id="UP000659654"/>
    </source>
</evidence>
<dbReference type="PANTHER" id="PTHR46709:SF8">
    <property type="entry name" value="G-PROTEIN COUPLED RECEPTORS FAMILY 1 PROFILE DOMAIN-CONTAINING PROTEIN"/>
    <property type="match status" value="1"/>
</dbReference>
<dbReference type="GO" id="GO:0016020">
    <property type="term" value="C:membrane"/>
    <property type="evidence" value="ECO:0007669"/>
    <property type="project" value="UniProtKB-SubCell"/>
</dbReference>
<feature type="domain" description="G-protein coupled receptors family 1 profile" evidence="7">
    <location>
        <begin position="44"/>
        <end position="368"/>
    </location>
</feature>
<feature type="transmembrane region" description="Helical" evidence="6">
    <location>
        <begin position="305"/>
        <end position="323"/>
    </location>
</feature>
<dbReference type="InterPro" id="IPR017452">
    <property type="entry name" value="GPCR_Rhodpsn_7TM"/>
</dbReference>
<dbReference type="Pfam" id="PF00001">
    <property type="entry name" value="7tm_1"/>
    <property type="match status" value="1"/>
</dbReference>
<dbReference type="InterPro" id="IPR000276">
    <property type="entry name" value="GPCR_Rhodpsn"/>
</dbReference>
<feature type="compositionally biased region" description="Basic and acidic residues" evidence="5">
    <location>
        <begin position="516"/>
        <end position="528"/>
    </location>
</feature>
<feature type="transmembrane region" description="Helical" evidence="6">
    <location>
        <begin position="110"/>
        <end position="127"/>
    </location>
</feature>
<dbReference type="EMBL" id="CAJFCV020000005">
    <property type="protein sequence ID" value="CAG9125482.1"/>
    <property type="molecule type" value="Genomic_DNA"/>
</dbReference>
<evidence type="ECO:0000313" key="11">
    <source>
        <dbReference type="WBParaSite" id="BXY_0202300.1"/>
    </source>
</evidence>
<dbReference type="CDD" id="cd14978">
    <property type="entry name" value="7tmA_FMRFamide_R-like"/>
    <property type="match status" value="1"/>
</dbReference>
<reference evidence="11" key="1">
    <citation type="submission" date="2016-11" db="UniProtKB">
        <authorList>
            <consortium name="WormBaseParasite"/>
        </authorList>
    </citation>
    <scope>IDENTIFICATION</scope>
</reference>
<protein>
    <submittedName>
        <fullName evidence="8">(pine wood nematode) hypothetical protein</fullName>
    </submittedName>
    <submittedName>
        <fullName evidence="11">G_PROTEIN_RECEP_F1_2 domain-containing protein</fullName>
    </submittedName>
</protein>
<evidence type="ECO:0000259" key="7">
    <source>
        <dbReference type="PROSITE" id="PS50262"/>
    </source>
</evidence>
<evidence type="ECO:0000256" key="6">
    <source>
        <dbReference type="SAM" id="Phobius"/>
    </source>
</evidence>
<keyword evidence="4 6" id="KW-0472">Membrane</keyword>
<name>A0A1I7RMT7_BURXY</name>
<feature type="region of interest" description="Disordered" evidence="5">
    <location>
        <begin position="508"/>
        <end position="528"/>
    </location>
</feature>
<dbReference type="Proteomes" id="UP000095284">
    <property type="component" value="Unplaced"/>
</dbReference>
<evidence type="ECO:0000313" key="8">
    <source>
        <dbReference type="EMBL" id="CAD5232687.1"/>
    </source>
</evidence>
<evidence type="ECO:0000256" key="2">
    <source>
        <dbReference type="ARBA" id="ARBA00022692"/>
    </source>
</evidence>
<feature type="transmembrane region" description="Helical" evidence="6">
    <location>
        <begin position="216"/>
        <end position="237"/>
    </location>
</feature>
<evidence type="ECO:0000256" key="4">
    <source>
        <dbReference type="ARBA" id="ARBA00023136"/>
    </source>
</evidence>
<proteinExistence type="predicted"/>
<evidence type="ECO:0000256" key="3">
    <source>
        <dbReference type="ARBA" id="ARBA00022989"/>
    </source>
</evidence>
<dbReference type="PANTHER" id="PTHR46709">
    <property type="entry name" value="PROTEIN CBG23488-RELATED"/>
    <property type="match status" value="1"/>
</dbReference>
<dbReference type="Gene3D" id="1.20.1070.10">
    <property type="entry name" value="Rhodopsin 7-helix transmembrane proteins"/>
    <property type="match status" value="1"/>
</dbReference>
<feature type="transmembrane region" description="Helical" evidence="6">
    <location>
        <begin position="343"/>
        <end position="367"/>
    </location>
</feature>
<evidence type="ECO:0000256" key="5">
    <source>
        <dbReference type="SAM" id="MobiDB-lite"/>
    </source>
</evidence>
<dbReference type="Proteomes" id="UP000659654">
    <property type="component" value="Unassembled WGS sequence"/>
</dbReference>